<dbReference type="GO" id="GO:0005576">
    <property type="term" value="C:extracellular region"/>
    <property type="evidence" value="ECO:0007669"/>
    <property type="project" value="TreeGrafter"/>
</dbReference>
<dbReference type="EMBL" id="KV454304">
    <property type="protein sequence ID" value="ODQ69307.1"/>
    <property type="molecule type" value="Genomic_DNA"/>
</dbReference>
<evidence type="ECO:0000313" key="8">
    <source>
        <dbReference type="Proteomes" id="UP000094385"/>
    </source>
</evidence>
<dbReference type="STRING" id="675824.A0A1E3PWV5"/>
<dbReference type="GO" id="GO:0071555">
    <property type="term" value="P:cell wall organization"/>
    <property type="evidence" value="ECO:0007669"/>
    <property type="project" value="UniProtKB-KW"/>
</dbReference>
<gene>
    <name evidence="7" type="ORF">LIPSTDRAFT_76085</name>
</gene>
<keyword evidence="2 5" id="KW-0378">Hydrolase</keyword>
<name>A0A1E3PWV5_LIPST</name>
<dbReference type="GO" id="GO:0046557">
    <property type="term" value="F:glucan endo-1,6-beta-glucosidase activity"/>
    <property type="evidence" value="ECO:0007669"/>
    <property type="project" value="TreeGrafter"/>
</dbReference>
<dbReference type="InterPro" id="IPR001547">
    <property type="entry name" value="Glyco_hydro_5"/>
</dbReference>
<dbReference type="GO" id="GO:0009986">
    <property type="term" value="C:cell surface"/>
    <property type="evidence" value="ECO:0007669"/>
    <property type="project" value="TreeGrafter"/>
</dbReference>
<dbReference type="InterPro" id="IPR017853">
    <property type="entry name" value="GH"/>
</dbReference>
<evidence type="ECO:0000256" key="4">
    <source>
        <dbReference type="ARBA" id="ARBA00023316"/>
    </source>
</evidence>
<proteinExistence type="inferred from homology"/>
<dbReference type="FunFam" id="3.20.20.80:FF:000100">
    <property type="entry name" value="Glycoside hydrolase superfamily"/>
    <property type="match status" value="1"/>
</dbReference>
<dbReference type="PANTHER" id="PTHR31297">
    <property type="entry name" value="GLUCAN ENDO-1,6-BETA-GLUCOSIDASE B"/>
    <property type="match status" value="1"/>
</dbReference>
<dbReference type="PANTHER" id="PTHR31297:SF43">
    <property type="entry name" value="GLUCAN 1,3-BETA-GLUCOSIDASE 3"/>
    <property type="match status" value="1"/>
</dbReference>
<keyword evidence="8" id="KW-1185">Reference proteome</keyword>
<sequence>MVLDKLKSKFEKVRGSSSIPNPPGLSTPASRHEIFKYRLHVGTNIGGWFMLEKWLAPSLHTSNKSSDDSEFAAVSSSVKDIGLDRTRSKWEEHYDSFVNNDDWNWLVKKHVNAIRVPLGFYVLGPNFVKGTPFDKVSGVYEHAWQKYKGMIELARTNNIGVLIDLHAVPGGANPDSHSGVSGGGKFFSSSSHVSLAVECVAYITREVKDYDNVIGIQIVNEASYGATVEKYYAQAIKSIREIDPTQVIVISDAWDRGRYAEFVKEKPGVLVDTHIYKCFSEEDKSKTPNQLVAAAEQEWLDTTMIVGEFSCTLDTSTWNRVSNSDRVKLRAEYGKAQFNCFAQKSAGFFFWTYKFEQGSGGEWDFREMVNSECLTVYARTHLKAISNGEQEVRQAFQSHVAYWDEHAYGEKMEHSRYQDGFLIGWQDAAQFWAEDESRIGQRAGWKNARVKQHVLQKGNSRYLWEFAQGLDAGVQAFLQSLA</sequence>
<dbReference type="AlphaFoldDB" id="A0A1E3PWV5"/>
<evidence type="ECO:0000256" key="2">
    <source>
        <dbReference type="ARBA" id="ARBA00022801"/>
    </source>
</evidence>
<organism evidence="7 8">
    <name type="scientific">Lipomyces starkeyi NRRL Y-11557</name>
    <dbReference type="NCBI Taxonomy" id="675824"/>
    <lineage>
        <taxon>Eukaryota</taxon>
        <taxon>Fungi</taxon>
        <taxon>Dikarya</taxon>
        <taxon>Ascomycota</taxon>
        <taxon>Saccharomycotina</taxon>
        <taxon>Lipomycetes</taxon>
        <taxon>Lipomycetales</taxon>
        <taxon>Lipomycetaceae</taxon>
        <taxon>Lipomyces</taxon>
    </lineage>
</organism>
<evidence type="ECO:0000256" key="5">
    <source>
        <dbReference type="RuleBase" id="RU361153"/>
    </source>
</evidence>
<protein>
    <recommendedName>
        <fullName evidence="6">Glycoside hydrolase family 5 domain-containing protein</fullName>
    </recommendedName>
</protein>
<evidence type="ECO:0000256" key="3">
    <source>
        <dbReference type="ARBA" id="ARBA00023295"/>
    </source>
</evidence>
<accession>A0A1E3PWV5</accession>
<comment type="similarity">
    <text evidence="1 5">Belongs to the glycosyl hydrolase 5 (cellulase A) family.</text>
</comment>
<dbReference type="SUPFAM" id="SSF51445">
    <property type="entry name" value="(Trans)glycosidases"/>
    <property type="match status" value="1"/>
</dbReference>
<evidence type="ECO:0000256" key="1">
    <source>
        <dbReference type="ARBA" id="ARBA00005641"/>
    </source>
</evidence>
<dbReference type="GO" id="GO:0005758">
    <property type="term" value="C:mitochondrial intermembrane space"/>
    <property type="evidence" value="ECO:0007669"/>
    <property type="project" value="EnsemblFungi"/>
</dbReference>
<feature type="domain" description="Glycoside hydrolase family 5" evidence="6">
    <location>
        <begin position="77"/>
        <end position="354"/>
    </location>
</feature>
<keyword evidence="3 5" id="KW-0326">Glycosidase</keyword>
<dbReference type="InterPro" id="IPR050386">
    <property type="entry name" value="Glycosyl_hydrolase_5"/>
</dbReference>
<reference evidence="7 8" key="1">
    <citation type="journal article" date="2016" name="Proc. Natl. Acad. Sci. U.S.A.">
        <title>Comparative genomics of biotechnologically important yeasts.</title>
        <authorList>
            <person name="Riley R."/>
            <person name="Haridas S."/>
            <person name="Wolfe K.H."/>
            <person name="Lopes M.R."/>
            <person name="Hittinger C.T."/>
            <person name="Goeker M."/>
            <person name="Salamov A.A."/>
            <person name="Wisecaver J.H."/>
            <person name="Long T.M."/>
            <person name="Calvey C.H."/>
            <person name="Aerts A.L."/>
            <person name="Barry K.W."/>
            <person name="Choi C."/>
            <person name="Clum A."/>
            <person name="Coughlan A.Y."/>
            <person name="Deshpande S."/>
            <person name="Douglass A.P."/>
            <person name="Hanson S.J."/>
            <person name="Klenk H.-P."/>
            <person name="LaButti K.M."/>
            <person name="Lapidus A."/>
            <person name="Lindquist E.A."/>
            <person name="Lipzen A.M."/>
            <person name="Meier-Kolthoff J.P."/>
            <person name="Ohm R.A."/>
            <person name="Otillar R.P."/>
            <person name="Pangilinan J.L."/>
            <person name="Peng Y."/>
            <person name="Rokas A."/>
            <person name="Rosa C.A."/>
            <person name="Scheuner C."/>
            <person name="Sibirny A.A."/>
            <person name="Slot J.C."/>
            <person name="Stielow J.B."/>
            <person name="Sun H."/>
            <person name="Kurtzman C.P."/>
            <person name="Blackwell M."/>
            <person name="Grigoriev I.V."/>
            <person name="Jeffries T.W."/>
        </authorList>
    </citation>
    <scope>NUCLEOTIDE SEQUENCE [LARGE SCALE GENOMIC DNA]</scope>
    <source>
        <strain evidence="7 8">NRRL Y-11557</strain>
    </source>
</reference>
<keyword evidence="4" id="KW-0961">Cell wall biogenesis/degradation</keyword>
<dbReference type="Gene3D" id="3.20.20.80">
    <property type="entry name" value="Glycosidases"/>
    <property type="match status" value="1"/>
</dbReference>
<evidence type="ECO:0000313" key="7">
    <source>
        <dbReference type="EMBL" id="ODQ69307.1"/>
    </source>
</evidence>
<dbReference type="Proteomes" id="UP000094385">
    <property type="component" value="Unassembled WGS sequence"/>
</dbReference>
<dbReference type="Pfam" id="PF00150">
    <property type="entry name" value="Cellulase"/>
    <property type="match status" value="1"/>
</dbReference>
<dbReference type="OrthoDB" id="1887033at2759"/>
<dbReference type="GO" id="GO:0009251">
    <property type="term" value="P:glucan catabolic process"/>
    <property type="evidence" value="ECO:0007669"/>
    <property type="project" value="TreeGrafter"/>
</dbReference>
<evidence type="ECO:0000259" key="6">
    <source>
        <dbReference type="Pfam" id="PF00150"/>
    </source>
</evidence>